<dbReference type="PROSITE" id="PS52018">
    <property type="entry name" value="DART"/>
    <property type="match status" value="1"/>
</dbReference>
<keyword evidence="2 6" id="KW-0328">Glycosyltransferase</keyword>
<evidence type="ECO:0000256" key="2">
    <source>
        <dbReference type="ARBA" id="ARBA00022676"/>
    </source>
</evidence>
<dbReference type="InterPro" id="IPR029494">
    <property type="entry name" value="DarT"/>
</dbReference>
<comment type="caution">
    <text evidence="6">Lacks conserved residue(s) required for the propagation of feature annotation.</text>
</comment>
<name>A0AA96M1W7_9ENTR</name>
<evidence type="ECO:0000256" key="5">
    <source>
        <dbReference type="ARBA" id="ARBA00023125"/>
    </source>
</evidence>
<keyword evidence="5 6" id="KW-0238">DNA-binding</keyword>
<dbReference type="Pfam" id="PF14487">
    <property type="entry name" value="DarT"/>
    <property type="match status" value="1"/>
</dbReference>
<dbReference type="GO" id="GO:0003677">
    <property type="term" value="F:DNA binding"/>
    <property type="evidence" value="ECO:0007669"/>
    <property type="project" value="UniProtKB-UniRule"/>
</dbReference>
<keyword evidence="1 6" id="KW-1277">Toxin-antitoxin system</keyword>
<dbReference type="AlphaFoldDB" id="A0AA96M1W7"/>
<organism evidence="8">
    <name type="scientific">Enterobacter chuandaensis</name>
    <dbReference type="NCBI Taxonomy" id="2497875"/>
    <lineage>
        <taxon>Bacteria</taxon>
        <taxon>Pseudomonadati</taxon>
        <taxon>Pseudomonadota</taxon>
        <taxon>Gammaproteobacteria</taxon>
        <taxon>Enterobacterales</taxon>
        <taxon>Enterobacteriaceae</taxon>
        <taxon>Enterobacter</taxon>
        <taxon>Enterobacter cloacae complex</taxon>
    </lineage>
</organism>
<proteinExistence type="inferred from homology"/>
<dbReference type="EMBL" id="CP135253">
    <property type="protein sequence ID" value="WNS37171.1"/>
    <property type="molecule type" value="Genomic_DNA"/>
</dbReference>
<keyword evidence="4 6" id="KW-0548">Nucleotidyltransferase</keyword>
<evidence type="ECO:0000256" key="6">
    <source>
        <dbReference type="PROSITE-ProRule" id="PRU01362"/>
    </source>
</evidence>
<accession>A0AA96M1W7</accession>
<feature type="binding site" evidence="6">
    <location>
        <position position="54"/>
    </location>
    <ligand>
        <name>NAD(+)</name>
        <dbReference type="ChEBI" id="CHEBI:57540"/>
    </ligand>
</feature>
<protein>
    <submittedName>
        <fullName evidence="8">DarT ssDNA thymidine ADP-ribosyltransferase family protein</fullName>
    </submittedName>
</protein>
<evidence type="ECO:0000313" key="8">
    <source>
        <dbReference type="EMBL" id="WNS37171.1"/>
    </source>
</evidence>
<comment type="similarity">
    <text evidence="6">Belongs to the DarT ADP-ribosyltransferase family.</text>
</comment>
<dbReference type="RefSeq" id="WP_071802392.1">
    <property type="nucleotide sequence ID" value="NZ_CP135253.1"/>
</dbReference>
<reference evidence="8" key="1">
    <citation type="submission" date="2023-09" db="EMBL/GenBank/DDBJ databases">
        <title>Coexistence of blaNDM-1 and blaKPC-2 in Enterobacter chuandaensis.</title>
        <authorList>
            <person name="Chen R."/>
        </authorList>
    </citation>
    <scope>NUCLEOTIDE SEQUENCE</scope>
    <source>
        <strain evidence="8">FAHZZU5885</strain>
    </source>
</reference>
<evidence type="ECO:0000259" key="7">
    <source>
        <dbReference type="PROSITE" id="PS52018"/>
    </source>
</evidence>
<dbReference type="GO" id="GO:0016757">
    <property type="term" value="F:glycosyltransferase activity"/>
    <property type="evidence" value="ECO:0007669"/>
    <property type="project" value="UniProtKB-UniRule"/>
</dbReference>
<comment type="catalytic activity">
    <reaction evidence="6">
        <text>a thymidine in DNA + NAD(+) = an N-(ADP-alpha-D-ribosyl)-thymidine in DNA + nicotinamide + H(+)</text>
        <dbReference type="Rhea" id="RHEA:71651"/>
        <dbReference type="Rhea" id="RHEA-COMP:13556"/>
        <dbReference type="Rhea" id="RHEA-COMP:18051"/>
        <dbReference type="ChEBI" id="CHEBI:15378"/>
        <dbReference type="ChEBI" id="CHEBI:17154"/>
        <dbReference type="ChEBI" id="CHEBI:57540"/>
        <dbReference type="ChEBI" id="CHEBI:137386"/>
        <dbReference type="ChEBI" id="CHEBI:191199"/>
    </reaction>
</comment>
<feature type="binding site" evidence="6">
    <location>
        <begin position="19"/>
        <end position="21"/>
    </location>
    <ligand>
        <name>NAD(+)</name>
        <dbReference type="ChEBI" id="CHEBI:57540"/>
    </ligand>
</feature>
<evidence type="ECO:0000256" key="4">
    <source>
        <dbReference type="ARBA" id="ARBA00022695"/>
    </source>
</evidence>
<dbReference type="GO" id="GO:0016779">
    <property type="term" value="F:nucleotidyltransferase activity"/>
    <property type="evidence" value="ECO:0007669"/>
    <property type="project" value="UniProtKB-UniRule"/>
</dbReference>
<sequence length="208" mass="23347">MPQTIQQIVEQRGIKRLIHFTQVENLASIMQHGIVPIANAQQQQIRPIVNDEYRWDGQRGASCLTITHPNHHMFYGLRVDNPRTDWVVLLIRPEVLWTLPCAFCSTNAANGTVSSIPLAQRQTPAAFSAMFDDTVNPPSRLNNRLHDFDTTDVQAEVLVFATISPQFIFAAAFNKQAAKAQYEGLLPNRNVQLNSIGGGFFASRSYVR</sequence>
<gene>
    <name evidence="8" type="ORF">RQP59_19190</name>
</gene>
<evidence type="ECO:0000256" key="3">
    <source>
        <dbReference type="ARBA" id="ARBA00022679"/>
    </source>
</evidence>
<evidence type="ECO:0000256" key="1">
    <source>
        <dbReference type="ARBA" id="ARBA00022649"/>
    </source>
</evidence>
<feature type="domain" description="DarT" evidence="7">
    <location>
        <begin position="15"/>
        <end position="201"/>
    </location>
</feature>
<dbReference type="KEGG" id="echu:RQP59_19190"/>
<keyword evidence="3 6" id="KW-0808">Transferase</keyword>
<feature type="active site" description="Proton acceptor" evidence="6">
    <location>
        <position position="54"/>
    </location>
</feature>
<feature type="active site" evidence="6">
    <location>
        <position position="156"/>
    </location>
</feature>